<proteinExistence type="predicted"/>
<protein>
    <submittedName>
        <fullName evidence="1">33435_t:CDS:1</fullName>
    </submittedName>
</protein>
<keyword evidence="2" id="KW-1185">Reference proteome</keyword>
<accession>A0ACA9PLR4</accession>
<comment type="caution">
    <text evidence="1">The sequence shown here is derived from an EMBL/GenBank/DDBJ whole genome shotgun (WGS) entry which is preliminary data.</text>
</comment>
<dbReference type="Proteomes" id="UP000789920">
    <property type="component" value="Unassembled WGS sequence"/>
</dbReference>
<evidence type="ECO:0000313" key="2">
    <source>
        <dbReference type="Proteomes" id="UP000789920"/>
    </source>
</evidence>
<gene>
    <name evidence="1" type="ORF">RPERSI_LOCUS10627</name>
</gene>
<name>A0ACA9PLR4_9GLOM</name>
<organism evidence="1 2">
    <name type="scientific">Racocetra persica</name>
    <dbReference type="NCBI Taxonomy" id="160502"/>
    <lineage>
        <taxon>Eukaryota</taxon>
        <taxon>Fungi</taxon>
        <taxon>Fungi incertae sedis</taxon>
        <taxon>Mucoromycota</taxon>
        <taxon>Glomeromycotina</taxon>
        <taxon>Glomeromycetes</taxon>
        <taxon>Diversisporales</taxon>
        <taxon>Gigasporaceae</taxon>
        <taxon>Racocetra</taxon>
    </lineage>
</organism>
<sequence>MNDPNEKITSAKLIEDQEQLKAKYEAEINTIQQENLSLQNTILKKDNEIFDLQKTNKNLSQDRDEIEQAKKTTKEQNDFLTEFNKLQEAKQMKGENLKQKTVQETPIKLIYSQNDFAVFDKGSSEFYGAEDEFISDQPLENLGIIMDDVFNTIFHKKKMKQALQSPSHQAALVDRLIDSMKTKATTTLNKKLVEIICTKENYKDTAWQEISQADATIDSLDKAIKILKLLKQAYNGMDEISSDYNKGYQKPGDPT</sequence>
<dbReference type="EMBL" id="CAJVQC010021205">
    <property type="protein sequence ID" value="CAG8712266.1"/>
    <property type="molecule type" value="Genomic_DNA"/>
</dbReference>
<reference evidence="1" key="1">
    <citation type="submission" date="2021-06" db="EMBL/GenBank/DDBJ databases">
        <authorList>
            <person name="Kallberg Y."/>
            <person name="Tangrot J."/>
            <person name="Rosling A."/>
        </authorList>
    </citation>
    <scope>NUCLEOTIDE SEQUENCE</scope>
    <source>
        <strain evidence="1">MA461A</strain>
    </source>
</reference>
<evidence type="ECO:0000313" key="1">
    <source>
        <dbReference type="EMBL" id="CAG8712266.1"/>
    </source>
</evidence>